<feature type="transmembrane region" description="Helical" evidence="2">
    <location>
        <begin position="67"/>
        <end position="86"/>
    </location>
</feature>
<proteinExistence type="predicted"/>
<dbReference type="GeneID" id="6996589"/>
<keyword evidence="4" id="KW-1185">Reference proteome</keyword>
<evidence type="ECO:0000256" key="1">
    <source>
        <dbReference type="SAM" id="MobiDB-lite"/>
    </source>
</evidence>
<dbReference type="AlphaFoldDB" id="B6AFA2"/>
<feature type="transmembrane region" description="Helical" evidence="2">
    <location>
        <begin position="108"/>
        <end position="129"/>
    </location>
</feature>
<evidence type="ECO:0000313" key="4">
    <source>
        <dbReference type="Proteomes" id="UP000001460"/>
    </source>
</evidence>
<keyword evidence="2" id="KW-0812">Transmembrane</keyword>
<protein>
    <submittedName>
        <fullName evidence="3">Uncharacterized protein</fullName>
    </submittedName>
</protein>
<dbReference type="Proteomes" id="UP000001460">
    <property type="component" value="Unassembled WGS sequence"/>
</dbReference>
<feature type="compositionally biased region" description="Basic and acidic residues" evidence="1">
    <location>
        <begin position="1"/>
        <end position="48"/>
    </location>
</feature>
<organism evidence="3 4">
    <name type="scientific">Cryptosporidium muris (strain RN66)</name>
    <dbReference type="NCBI Taxonomy" id="441375"/>
    <lineage>
        <taxon>Eukaryota</taxon>
        <taxon>Sar</taxon>
        <taxon>Alveolata</taxon>
        <taxon>Apicomplexa</taxon>
        <taxon>Conoidasida</taxon>
        <taxon>Coccidia</taxon>
        <taxon>Eucoccidiorida</taxon>
        <taxon>Eimeriorina</taxon>
        <taxon>Cryptosporidiidae</taxon>
        <taxon>Cryptosporidium</taxon>
    </lineage>
</organism>
<feature type="region of interest" description="Disordered" evidence="1">
    <location>
        <begin position="1"/>
        <end position="52"/>
    </location>
</feature>
<keyword evidence="2" id="KW-1133">Transmembrane helix</keyword>
<name>B6AFA2_CRYMR</name>
<accession>B6AFA2</accession>
<dbReference type="EMBL" id="DS989731">
    <property type="protein sequence ID" value="EEA06893.1"/>
    <property type="molecule type" value="Genomic_DNA"/>
</dbReference>
<evidence type="ECO:0000256" key="2">
    <source>
        <dbReference type="SAM" id="Phobius"/>
    </source>
</evidence>
<evidence type="ECO:0000313" key="3">
    <source>
        <dbReference type="EMBL" id="EEA06893.1"/>
    </source>
</evidence>
<sequence>MSRIYESDHAKEFDDIKNEDLTPSDQKDSPEKLSNSHEVQEEENRQVSDEIINQNNTSKQKSIINNILHIISFPWYMFKIFINLLFRGKWKLKTLHCFENFFMLYSRFVFRNSIVIILVISIICLLLGIGKFCKKNLLLGSIN</sequence>
<gene>
    <name evidence="3" type="ORF">CMU_032780</name>
</gene>
<reference evidence="3" key="1">
    <citation type="submission" date="2008-06" db="EMBL/GenBank/DDBJ databases">
        <authorList>
            <person name="Lorenzi H."/>
            <person name="Inman J."/>
            <person name="Miller J."/>
            <person name="Schobel S."/>
            <person name="Amedeo P."/>
            <person name="Caler E.V."/>
            <person name="da Silva J."/>
        </authorList>
    </citation>
    <scope>NUCLEOTIDE SEQUENCE [LARGE SCALE GENOMIC DNA]</scope>
    <source>
        <strain evidence="3">RN66</strain>
    </source>
</reference>
<dbReference type="VEuPathDB" id="CryptoDB:CMU_032780"/>
<dbReference type="OrthoDB" id="10372689at2759"/>
<keyword evidence="2" id="KW-0472">Membrane</keyword>
<dbReference type="RefSeq" id="XP_002141242.1">
    <property type="nucleotide sequence ID" value="XM_002141206.1"/>
</dbReference>